<gene>
    <name evidence="1" type="ORF">F751_2458</name>
</gene>
<evidence type="ECO:0000313" key="1">
    <source>
        <dbReference type="EMBL" id="KFM25616.1"/>
    </source>
</evidence>
<organism evidence="1 2">
    <name type="scientific">Auxenochlorella protothecoides</name>
    <name type="common">Green microalga</name>
    <name type="synonym">Chlorella protothecoides</name>
    <dbReference type="NCBI Taxonomy" id="3075"/>
    <lineage>
        <taxon>Eukaryota</taxon>
        <taxon>Viridiplantae</taxon>
        <taxon>Chlorophyta</taxon>
        <taxon>core chlorophytes</taxon>
        <taxon>Trebouxiophyceae</taxon>
        <taxon>Chlorellales</taxon>
        <taxon>Chlorellaceae</taxon>
        <taxon>Auxenochlorella</taxon>
    </lineage>
</organism>
<reference evidence="1 2" key="1">
    <citation type="journal article" date="2014" name="BMC Genomics">
        <title>Oil accumulation mechanisms of the oleaginous microalga Chlorella protothecoides revealed through its genome, transcriptomes, and proteomes.</title>
        <authorList>
            <person name="Gao C."/>
            <person name="Wang Y."/>
            <person name="Shen Y."/>
            <person name="Yan D."/>
            <person name="He X."/>
            <person name="Dai J."/>
            <person name="Wu Q."/>
        </authorList>
    </citation>
    <scope>NUCLEOTIDE SEQUENCE [LARGE SCALE GENOMIC DNA]</scope>
    <source>
        <strain evidence="1 2">0710</strain>
    </source>
</reference>
<name>A0A087SIR2_AUXPR</name>
<dbReference type="OrthoDB" id="6356248at2759"/>
<dbReference type="Proteomes" id="UP000028924">
    <property type="component" value="Unassembled WGS sequence"/>
</dbReference>
<dbReference type="AlphaFoldDB" id="A0A087SIR2"/>
<dbReference type="GeneID" id="23613849"/>
<dbReference type="EMBL" id="KL662122">
    <property type="protein sequence ID" value="KFM25616.1"/>
    <property type="molecule type" value="Genomic_DNA"/>
</dbReference>
<dbReference type="RefSeq" id="XP_011398512.1">
    <property type="nucleotide sequence ID" value="XM_011400210.1"/>
</dbReference>
<sequence>MHSLRGNGCRATPGGPTPRSLCRTYGSMRDGAPGCCARSAFWRETILPETLSATALLAGNVPSHVLQNSTA</sequence>
<dbReference type="KEGG" id="apro:F751_2458"/>
<proteinExistence type="predicted"/>
<evidence type="ECO:0000313" key="2">
    <source>
        <dbReference type="Proteomes" id="UP000028924"/>
    </source>
</evidence>
<accession>A0A087SIR2</accession>
<protein>
    <submittedName>
        <fullName evidence="1">Uncharacterized protein</fullName>
    </submittedName>
</protein>
<keyword evidence="2" id="KW-1185">Reference proteome</keyword>